<dbReference type="GO" id="GO:0005615">
    <property type="term" value="C:extracellular space"/>
    <property type="evidence" value="ECO:0007669"/>
    <property type="project" value="TreeGrafter"/>
</dbReference>
<dbReference type="EMBL" id="OC857003">
    <property type="protein sequence ID" value="CAD7624586.1"/>
    <property type="molecule type" value="Genomic_DNA"/>
</dbReference>
<feature type="domain" description="Carboxylesterase type B" evidence="6">
    <location>
        <begin position="358"/>
        <end position="421"/>
    </location>
</feature>
<dbReference type="Proteomes" id="UP000759131">
    <property type="component" value="Unassembled WGS sequence"/>
</dbReference>
<keyword evidence="2" id="KW-0719">Serine esterase</keyword>
<dbReference type="InterPro" id="IPR029058">
    <property type="entry name" value="AB_hydrolase_fold"/>
</dbReference>
<keyword evidence="8" id="KW-1185">Reference proteome</keyword>
<evidence type="ECO:0000313" key="8">
    <source>
        <dbReference type="Proteomes" id="UP000759131"/>
    </source>
</evidence>
<dbReference type="AlphaFoldDB" id="A0A7R9KK41"/>
<dbReference type="InterPro" id="IPR019826">
    <property type="entry name" value="Carboxylesterase_B_AS"/>
</dbReference>
<accession>A0A7R9KK41</accession>
<dbReference type="PANTHER" id="PTHR43918">
    <property type="entry name" value="ACETYLCHOLINESTERASE"/>
    <property type="match status" value="1"/>
</dbReference>
<feature type="domain" description="Carboxylesterase type B" evidence="6">
    <location>
        <begin position="1"/>
        <end position="356"/>
    </location>
</feature>
<evidence type="ECO:0000259" key="6">
    <source>
        <dbReference type="Pfam" id="PF00135"/>
    </source>
</evidence>
<dbReference type="Gene3D" id="3.40.50.1820">
    <property type="entry name" value="alpha/beta hydrolase"/>
    <property type="match status" value="2"/>
</dbReference>
<dbReference type="PROSITE" id="PS00122">
    <property type="entry name" value="CARBOXYLESTERASE_B_1"/>
    <property type="match status" value="1"/>
</dbReference>
<evidence type="ECO:0000256" key="4">
    <source>
        <dbReference type="ARBA" id="ARBA00023180"/>
    </source>
</evidence>
<dbReference type="InterPro" id="IPR002018">
    <property type="entry name" value="CarbesteraseB"/>
</dbReference>
<organism evidence="7">
    <name type="scientific">Medioppia subpectinata</name>
    <dbReference type="NCBI Taxonomy" id="1979941"/>
    <lineage>
        <taxon>Eukaryota</taxon>
        <taxon>Metazoa</taxon>
        <taxon>Ecdysozoa</taxon>
        <taxon>Arthropoda</taxon>
        <taxon>Chelicerata</taxon>
        <taxon>Arachnida</taxon>
        <taxon>Acari</taxon>
        <taxon>Acariformes</taxon>
        <taxon>Sarcoptiformes</taxon>
        <taxon>Oribatida</taxon>
        <taxon>Brachypylina</taxon>
        <taxon>Oppioidea</taxon>
        <taxon>Oppiidae</taxon>
        <taxon>Medioppia</taxon>
    </lineage>
</organism>
<dbReference type="OrthoDB" id="408631at2759"/>
<sequence length="421" mass="46420">MLWILPGAFVGNIPTPVASNFDGQQLAIRGVVVVTIDFRSLVFGYLCTDRPDAPGNVGQWDQTMALNWTQQYIRQFGGNPNDITLFGESSGSICVSANILSKVSNVYFNKAILESGTIFSNEIGSRSINTVIAQRFAKFMGCNPNMDYVGCLRNKSTAELIGGQVLANQWNVGQGVGIQLFNDLFPFSICYGDQYFPTNPLALLKARTFRPDLKVLSGHNIIEGAFVGLSINLVAFVGGLYVPTVPYALTSKQNAYNNLMTIFANMSFADSVAKSYTQTFTDWYNMLDTNALRATVVQALSDYRYVCPTVLFGQYLAQYSQFSVSVHQYYLQYANSKSMCYDSTWCYGAEHTDDVPPDAPGNAGLWDQAMAMNWTQQYITHFGFNPNDITIFGESAGAISVSAHILSNVSNGYFKKSIIQS</sequence>
<dbReference type="GO" id="GO:0006581">
    <property type="term" value="P:acetylcholine catabolic process"/>
    <property type="evidence" value="ECO:0007669"/>
    <property type="project" value="TreeGrafter"/>
</dbReference>
<gene>
    <name evidence="7" type="ORF">OSB1V03_LOCUS5029</name>
</gene>
<evidence type="ECO:0000313" key="7">
    <source>
        <dbReference type="EMBL" id="CAD7624586.1"/>
    </source>
</evidence>
<evidence type="ECO:0000256" key="1">
    <source>
        <dbReference type="ARBA" id="ARBA00005964"/>
    </source>
</evidence>
<proteinExistence type="inferred from homology"/>
<dbReference type="GO" id="GO:0019695">
    <property type="term" value="P:choline metabolic process"/>
    <property type="evidence" value="ECO:0007669"/>
    <property type="project" value="TreeGrafter"/>
</dbReference>
<evidence type="ECO:0000256" key="3">
    <source>
        <dbReference type="ARBA" id="ARBA00022801"/>
    </source>
</evidence>
<evidence type="ECO:0000256" key="2">
    <source>
        <dbReference type="ARBA" id="ARBA00022487"/>
    </source>
</evidence>
<keyword evidence="3 5" id="KW-0378">Hydrolase</keyword>
<dbReference type="EMBL" id="CAJPIZ010002428">
    <property type="protein sequence ID" value="CAG2105016.1"/>
    <property type="molecule type" value="Genomic_DNA"/>
</dbReference>
<dbReference type="SUPFAM" id="SSF53474">
    <property type="entry name" value="alpha/beta-Hydrolases"/>
    <property type="match status" value="2"/>
</dbReference>
<dbReference type="PANTHER" id="PTHR43918:SF4">
    <property type="entry name" value="CARBOXYLIC ESTER HYDROLASE"/>
    <property type="match status" value="1"/>
</dbReference>
<evidence type="ECO:0000256" key="5">
    <source>
        <dbReference type="RuleBase" id="RU361235"/>
    </source>
</evidence>
<name>A0A7R9KK41_9ACAR</name>
<reference evidence="7" key="1">
    <citation type="submission" date="2020-11" db="EMBL/GenBank/DDBJ databases">
        <authorList>
            <person name="Tran Van P."/>
        </authorList>
    </citation>
    <scope>NUCLEOTIDE SEQUENCE</scope>
</reference>
<feature type="non-terminal residue" evidence="7">
    <location>
        <position position="1"/>
    </location>
</feature>
<dbReference type="Pfam" id="PF00135">
    <property type="entry name" value="COesterase"/>
    <property type="match status" value="2"/>
</dbReference>
<comment type="similarity">
    <text evidence="1 5">Belongs to the type-B carboxylesterase/lipase family.</text>
</comment>
<dbReference type="InterPro" id="IPR050654">
    <property type="entry name" value="AChE-related_enzymes"/>
</dbReference>
<dbReference type="GO" id="GO:0003990">
    <property type="term" value="F:acetylcholinesterase activity"/>
    <property type="evidence" value="ECO:0007669"/>
    <property type="project" value="TreeGrafter"/>
</dbReference>
<keyword evidence="4" id="KW-0325">Glycoprotein</keyword>
<protein>
    <recommendedName>
        <fullName evidence="5">Carboxylic ester hydrolase</fullName>
        <ecNumber evidence="5">3.1.1.-</ecNumber>
    </recommendedName>
</protein>
<dbReference type="EC" id="3.1.1.-" evidence="5"/>
<dbReference type="GO" id="GO:0005886">
    <property type="term" value="C:plasma membrane"/>
    <property type="evidence" value="ECO:0007669"/>
    <property type="project" value="TreeGrafter"/>
</dbReference>